<keyword evidence="16" id="KW-1185">Reference proteome</keyword>
<organism evidence="14 16">
    <name type="scientific">Corynebacterium imitans</name>
    <dbReference type="NCBI Taxonomy" id="156978"/>
    <lineage>
        <taxon>Bacteria</taxon>
        <taxon>Bacillati</taxon>
        <taxon>Actinomycetota</taxon>
        <taxon>Actinomycetes</taxon>
        <taxon>Mycobacteriales</taxon>
        <taxon>Corynebacteriaceae</taxon>
        <taxon>Corynebacterium</taxon>
    </lineage>
</organism>
<dbReference type="AlphaFoldDB" id="A0A076NKL0"/>
<sequence>MNIAIVGAGLAGLTAAFELRDSGHTVDVYEGGDRIGGKLYTVAFDGGPTDMGAEAFIARRPEAKQLVDELGLADSLVSPSGMRSLLYVDGETRAMPAGGVMGIPSTSEPVAHLVSEETARRIDEEGQREGFAWTVGGDMSVGALVRERYGDDVVDNIVSSLLGGVYSCTADDLGVRATVPQLAEEFDRLAADGPVHLSTAVANLEAARKKAAPSSGKPAPIFATFREGYQELYEALAEKSGANIYVDAFISAISCEGEGYRLKGGEDTVYDRVLLATPAPTTALLLRGIAPEAAETLRAVKLANSAVVGLRFATDEGLPENSGVLVGTDADDVHAKAFTLSSRKWPHLAERGGALVRASFGRYGDTVAMTASEDDLVDWALDDLQTITGFDGRAAGVEEIFVQRWFGGLPRYDETHLATVASVKDALADVPGVGVAGAWVAGVGVPAVIGNAREAARELV</sequence>
<accession>A0A076NKL0</accession>
<keyword evidence="8 12" id="KW-0285">Flavoprotein</keyword>
<evidence type="ECO:0000313" key="14">
    <source>
        <dbReference type="EMBL" id="AIJ32741.1"/>
    </source>
</evidence>
<evidence type="ECO:0000256" key="3">
    <source>
        <dbReference type="ARBA" id="ARBA00002185"/>
    </source>
</evidence>
<dbReference type="Pfam" id="PF01593">
    <property type="entry name" value="Amino_oxidase"/>
    <property type="match status" value="1"/>
</dbReference>
<evidence type="ECO:0000313" key="15">
    <source>
        <dbReference type="EMBL" id="SNV56917.1"/>
    </source>
</evidence>
<dbReference type="NCBIfam" id="TIGR00562">
    <property type="entry name" value="proto_IX_ox"/>
    <property type="match status" value="1"/>
</dbReference>
<name>A0A076NKL0_9CORY</name>
<dbReference type="InterPro" id="IPR004572">
    <property type="entry name" value="Protoporphyrinogen_oxidase"/>
</dbReference>
<reference evidence="14 16" key="1">
    <citation type="submission" date="2014-08" db="EMBL/GenBank/DDBJ databases">
        <title>Complete genome sequence of Corynebacterium imitans DSM 44264, isolated from a five-month-old boy with suspected pharyngeal diphtheria.</title>
        <authorList>
            <person name="Mollmann S."/>
            <person name="Albersmeier A."/>
            <person name="Ruckert C."/>
            <person name="Tauch A."/>
        </authorList>
    </citation>
    <scope>NUCLEOTIDE SEQUENCE [LARGE SCALE GENOMIC DNA]</scope>
    <source>
        <strain evidence="14 16">DSM 44264</strain>
    </source>
</reference>
<dbReference type="SUPFAM" id="SSF51905">
    <property type="entry name" value="FAD/NAD(P)-binding domain"/>
    <property type="match status" value="1"/>
</dbReference>
<evidence type="ECO:0000256" key="6">
    <source>
        <dbReference type="ARBA" id="ARBA00012402"/>
    </source>
</evidence>
<dbReference type="Gene3D" id="1.10.3110.10">
    <property type="entry name" value="protoporphyrinogen ix oxidase, domain 3"/>
    <property type="match status" value="1"/>
</dbReference>
<evidence type="ECO:0000256" key="9">
    <source>
        <dbReference type="ARBA" id="ARBA00022827"/>
    </source>
</evidence>
<dbReference type="InterPro" id="IPR002937">
    <property type="entry name" value="Amino_oxidase"/>
</dbReference>
<dbReference type="STRING" id="156978.CIMIT_01380"/>
<evidence type="ECO:0000256" key="2">
    <source>
        <dbReference type="ARBA" id="ARBA00001974"/>
    </source>
</evidence>
<dbReference type="SUPFAM" id="SSF54373">
    <property type="entry name" value="FAD-linked reductases, C-terminal domain"/>
    <property type="match status" value="1"/>
</dbReference>
<reference evidence="15 17" key="2">
    <citation type="submission" date="2017-06" db="EMBL/GenBank/DDBJ databases">
        <authorList>
            <consortium name="Pathogen Informatics"/>
        </authorList>
    </citation>
    <scope>NUCLEOTIDE SEQUENCE [LARGE SCALE GENOMIC DNA]</scope>
    <source>
        <strain evidence="15 17">NCTC13015</strain>
    </source>
</reference>
<evidence type="ECO:0000259" key="13">
    <source>
        <dbReference type="Pfam" id="PF01593"/>
    </source>
</evidence>
<comment type="cofactor">
    <cofactor evidence="2 12">
        <name>FAD</name>
        <dbReference type="ChEBI" id="CHEBI:57692"/>
    </cofactor>
</comment>
<dbReference type="Gene3D" id="3.90.660.20">
    <property type="entry name" value="Protoporphyrinogen oxidase, mitochondrial, domain 2"/>
    <property type="match status" value="1"/>
</dbReference>
<evidence type="ECO:0000256" key="8">
    <source>
        <dbReference type="ARBA" id="ARBA00022630"/>
    </source>
</evidence>
<gene>
    <name evidence="15" type="primary">hemY</name>
    <name evidence="14" type="ORF">CIMIT_01380</name>
    <name evidence="15" type="ORF">SAMEA4535761_00342</name>
</gene>
<dbReference type="InterPro" id="IPR036188">
    <property type="entry name" value="FAD/NAD-bd_sf"/>
</dbReference>
<comment type="catalytic activity">
    <reaction evidence="1">
        <text>coproporphyrinogen III + 3 O2 = coproporphyrin III + 3 H2O2</text>
        <dbReference type="Rhea" id="RHEA:43436"/>
        <dbReference type="ChEBI" id="CHEBI:15379"/>
        <dbReference type="ChEBI" id="CHEBI:16240"/>
        <dbReference type="ChEBI" id="CHEBI:57309"/>
        <dbReference type="ChEBI" id="CHEBI:131725"/>
        <dbReference type="EC" id="1.3.3.15"/>
    </reaction>
    <physiologicalReaction direction="left-to-right" evidence="1">
        <dbReference type="Rhea" id="RHEA:43437"/>
    </physiologicalReaction>
</comment>
<dbReference type="HOGENOM" id="CLU_009629_3_1_11"/>
<dbReference type="GO" id="GO:0005737">
    <property type="term" value="C:cytoplasm"/>
    <property type="evidence" value="ECO:0007669"/>
    <property type="project" value="UniProtKB-SubCell"/>
</dbReference>
<dbReference type="RefSeq" id="WP_038588047.1">
    <property type="nucleotide sequence ID" value="NZ_CP009211.1"/>
</dbReference>
<dbReference type="InterPro" id="IPR050464">
    <property type="entry name" value="Zeta_carotene_desat/Oxidored"/>
</dbReference>
<comment type="subcellular location">
    <subcellularLocation>
        <location evidence="12">Cytoplasm</location>
    </subcellularLocation>
</comment>
<evidence type="ECO:0000256" key="12">
    <source>
        <dbReference type="RuleBase" id="RU364052"/>
    </source>
</evidence>
<dbReference type="KEGG" id="cii:CIMIT_01380"/>
<keyword evidence="11 12" id="KW-0350">Heme biosynthesis</keyword>
<evidence type="ECO:0000256" key="10">
    <source>
        <dbReference type="ARBA" id="ARBA00023002"/>
    </source>
</evidence>
<dbReference type="eggNOG" id="COG1232">
    <property type="taxonomic scope" value="Bacteria"/>
</dbReference>
<evidence type="ECO:0000256" key="7">
    <source>
        <dbReference type="ARBA" id="ARBA00019046"/>
    </source>
</evidence>
<dbReference type="PANTHER" id="PTHR42923:SF3">
    <property type="entry name" value="PROTOPORPHYRINOGEN OXIDASE"/>
    <property type="match status" value="1"/>
</dbReference>
<dbReference type="EMBL" id="CP009211">
    <property type="protein sequence ID" value="AIJ32741.1"/>
    <property type="molecule type" value="Genomic_DNA"/>
</dbReference>
<dbReference type="PANTHER" id="PTHR42923">
    <property type="entry name" value="PROTOPORPHYRINOGEN OXIDASE"/>
    <property type="match status" value="1"/>
</dbReference>
<protein>
    <recommendedName>
        <fullName evidence="7 12">Coproporphyrinogen III oxidase</fullName>
        <ecNumber evidence="6 12">1.3.3.15</ecNumber>
    </recommendedName>
</protein>
<dbReference type="GO" id="GO:0004729">
    <property type="term" value="F:oxygen-dependent protoporphyrinogen oxidase activity"/>
    <property type="evidence" value="ECO:0007669"/>
    <property type="project" value="UniProtKB-UniRule"/>
</dbReference>
<dbReference type="Proteomes" id="UP000028780">
    <property type="component" value="Chromosome"/>
</dbReference>
<comment type="similarity">
    <text evidence="5 12">Belongs to the protoporphyrinogen/coproporphyrinogen oxidase family. Coproporphyrinogen III oxidase subfamily.</text>
</comment>
<dbReference type="NCBIfam" id="NF008841">
    <property type="entry name" value="PRK11883.1-1"/>
    <property type="match status" value="1"/>
</dbReference>
<evidence type="ECO:0000256" key="1">
    <source>
        <dbReference type="ARBA" id="ARBA00001755"/>
    </source>
</evidence>
<comment type="function">
    <text evidence="3 12">Involved in coproporphyrin-dependent heme b biosynthesis. Catalyzes the oxidation of coproporphyrinogen III to coproporphyrin III.</text>
</comment>
<evidence type="ECO:0000313" key="16">
    <source>
        <dbReference type="Proteomes" id="UP000028780"/>
    </source>
</evidence>
<dbReference type="UniPathway" id="UPA00252"/>
<evidence type="ECO:0000256" key="11">
    <source>
        <dbReference type="ARBA" id="ARBA00023133"/>
    </source>
</evidence>
<keyword evidence="10 12" id="KW-0560">Oxidoreductase</keyword>
<dbReference type="Proteomes" id="UP000215374">
    <property type="component" value="Chromosome 1"/>
</dbReference>
<dbReference type="EC" id="1.3.3.15" evidence="6 12"/>
<keyword evidence="9 12" id="KW-0274">FAD</keyword>
<keyword evidence="12" id="KW-0963">Cytoplasm</keyword>
<proteinExistence type="inferred from homology"/>
<dbReference type="OrthoDB" id="4496419at2"/>
<evidence type="ECO:0000256" key="4">
    <source>
        <dbReference type="ARBA" id="ARBA00004744"/>
    </source>
</evidence>
<dbReference type="GO" id="GO:0006783">
    <property type="term" value="P:heme biosynthetic process"/>
    <property type="evidence" value="ECO:0007669"/>
    <property type="project" value="UniProtKB-UniRule"/>
</dbReference>
<dbReference type="EMBL" id="LT906467">
    <property type="protein sequence ID" value="SNV56917.1"/>
    <property type="molecule type" value="Genomic_DNA"/>
</dbReference>
<comment type="pathway">
    <text evidence="4 12">Porphyrin-containing compound metabolism; protoheme biosynthesis.</text>
</comment>
<feature type="domain" description="Amine oxidase" evidence="13">
    <location>
        <begin position="10"/>
        <end position="459"/>
    </location>
</feature>
<evidence type="ECO:0000313" key="17">
    <source>
        <dbReference type="Proteomes" id="UP000215374"/>
    </source>
</evidence>
<dbReference type="PRINTS" id="PR00419">
    <property type="entry name" value="ADXRDTASE"/>
</dbReference>
<evidence type="ECO:0000256" key="5">
    <source>
        <dbReference type="ARBA" id="ARBA00008310"/>
    </source>
</evidence>
<dbReference type="Gene3D" id="3.50.50.60">
    <property type="entry name" value="FAD/NAD(P)-binding domain"/>
    <property type="match status" value="1"/>
</dbReference>